<reference evidence="1 2" key="1">
    <citation type="submission" date="2017-10" db="EMBL/GenBank/DDBJ databases">
        <title>The draft genome sequence of Lewinella nigricans NBRC 102662.</title>
        <authorList>
            <person name="Wang K."/>
        </authorList>
    </citation>
    <scope>NUCLEOTIDE SEQUENCE [LARGE SCALE GENOMIC DNA]</scope>
    <source>
        <strain evidence="1 2">NBRC 102662</strain>
    </source>
</reference>
<dbReference type="Proteomes" id="UP000223913">
    <property type="component" value="Unassembled WGS sequence"/>
</dbReference>
<proteinExistence type="predicted"/>
<keyword evidence="2" id="KW-1185">Reference proteome</keyword>
<organism evidence="1 2">
    <name type="scientific">Flavilitoribacter nigricans (strain ATCC 23147 / DSM 23189 / NBRC 102662 / NCIMB 1420 / SS-2)</name>
    <name type="common">Lewinella nigricans</name>
    <dbReference type="NCBI Taxonomy" id="1122177"/>
    <lineage>
        <taxon>Bacteria</taxon>
        <taxon>Pseudomonadati</taxon>
        <taxon>Bacteroidota</taxon>
        <taxon>Saprospiria</taxon>
        <taxon>Saprospirales</taxon>
        <taxon>Lewinellaceae</taxon>
        <taxon>Flavilitoribacter</taxon>
    </lineage>
</organism>
<comment type="caution">
    <text evidence="1">The sequence shown here is derived from an EMBL/GenBank/DDBJ whole genome shotgun (WGS) entry which is preliminary data.</text>
</comment>
<accession>A0A2D0NIT9</accession>
<evidence type="ECO:0000313" key="1">
    <source>
        <dbReference type="EMBL" id="PHN08358.1"/>
    </source>
</evidence>
<dbReference type="AlphaFoldDB" id="A0A2D0NIT9"/>
<sequence>MDIAVRSRVCRQKFSANILSNIGFGVIFDHPAFSIDTWGEIFGNSIRSIHLGKVPTYFRQWYMHQNHTR</sequence>
<dbReference type="EMBL" id="PDUD01000001">
    <property type="protein sequence ID" value="PHN08358.1"/>
    <property type="molecule type" value="Genomic_DNA"/>
</dbReference>
<name>A0A2D0NIT9_FLAN2</name>
<gene>
    <name evidence="1" type="ORF">CRP01_00145</name>
</gene>
<protein>
    <submittedName>
        <fullName evidence="1">Uncharacterized protein</fullName>
    </submittedName>
</protein>
<evidence type="ECO:0000313" key="2">
    <source>
        <dbReference type="Proteomes" id="UP000223913"/>
    </source>
</evidence>